<keyword evidence="1" id="KW-0732">Signal</keyword>
<evidence type="ECO:0000313" key="2">
    <source>
        <dbReference type="EMBL" id="RTE52742.1"/>
    </source>
</evidence>
<dbReference type="RefSeq" id="WP_126162976.1">
    <property type="nucleotide sequence ID" value="NZ_RQPJ01000014.1"/>
</dbReference>
<comment type="caution">
    <text evidence="2">The sequence shown here is derived from an EMBL/GenBank/DDBJ whole genome shotgun (WGS) entry which is preliminary data.</text>
</comment>
<reference evidence="2 3" key="1">
    <citation type="submission" date="2018-11" db="EMBL/GenBank/DDBJ databases">
        <title>Arenibacter aquaticus sp.nov., a marine bacterium isolated from surface seawater in the South China Sea.</title>
        <authorList>
            <person name="Guo J."/>
            <person name="Sun J."/>
        </authorList>
    </citation>
    <scope>NUCLEOTIDE SEQUENCE [LARGE SCALE GENOMIC DNA]</scope>
    <source>
        <strain evidence="2 3">GUO666</strain>
    </source>
</reference>
<proteinExistence type="predicted"/>
<evidence type="ECO:0000256" key="1">
    <source>
        <dbReference type="SAM" id="SignalP"/>
    </source>
</evidence>
<name>A0A3S0CLY6_9FLAO</name>
<feature type="signal peptide" evidence="1">
    <location>
        <begin position="1"/>
        <end position="19"/>
    </location>
</feature>
<organism evidence="2 3">
    <name type="scientific">Arenibacter aquaticus</name>
    <dbReference type="NCBI Taxonomy" id="2489054"/>
    <lineage>
        <taxon>Bacteria</taxon>
        <taxon>Pseudomonadati</taxon>
        <taxon>Bacteroidota</taxon>
        <taxon>Flavobacteriia</taxon>
        <taxon>Flavobacteriales</taxon>
        <taxon>Flavobacteriaceae</taxon>
        <taxon>Arenibacter</taxon>
    </lineage>
</organism>
<feature type="chain" id="PRO_5018560117" description="YtkA-like domain-containing protein" evidence="1">
    <location>
        <begin position="20"/>
        <end position="285"/>
    </location>
</feature>
<keyword evidence="3" id="KW-1185">Reference proteome</keyword>
<evidence type="ECO:0008006" key="4">
    <source>
        <dbReference type="Google" id="ProtNLM"/>
    </source>
</evidence>
<protein>
    <recommendedName>
        <fullName evidence="4">YtkA-like domain-containing protein</fullName>
    </recommendedName>
</protein>
<gene>
    <name evidence="2" type="ORF">EHW67_13785</name>
</gene>
<dbReference type="AlphaFoldDB" id="A0A3S0CLY6"/>
<sequence length="285" mass="31818">MKTIKLVLITIALSLGLTACTSDDDSPQLEVDPLAEYNLVTKVDANGHSLELYSDGNAFTTGYNEVYLRIKDDSDNSYFANPKISWMPVMHMESMNHSCPKSELAISTENNTVVEGYAIFQMAGNADEYWDITFTYEVGGQEYTVTQTIDVTAPSDGKQRVTSFLGSDNVRYVLAMVAPRDPVVAVNDIHALLYKMESMMSFPMVQNYSIALDPRMPGMGNHSSPNNEDLTYDSSAKMYTGKLSLTMTGYWKLNLKLLNMDGEVLKGEDVTEENEASSLYWELEF</sequence>
<dbReference type="OrthoDB" id="1065544at2"/>
<dbReference type="Proteomes" id="UP000267585">
    <property type="component" value="Unassembled WGS sequence"/>
</dbReference>
<dbReference type="PROSITE" id="PS51257">
    <property type="entry name" value="PROKAR_LIPOPROTEIN"/>
    <property type="match status" value="1"/>
</dbReference>
<accession>A0A3S0CLY6</accession>
<evidence type="ECO:0000313" key="3">
    <source>
        <dbReference type="Proteomes" id="UP000267585"/>
    </source>
</evidence>
<dbReference type="EMBL" id="RQPJ01000014">
    <property type="protein sequence ID" value="RTE52742.1"/>
    <property type="molecule type" value="Genomic_DNA"/>
</dbReference>